<dbReference type="Pfam" id="PF07007">
    <property type="entry name" value="LprI"/>
    <property type="match status" value="1"/>
</dbReference>
<sequence length="135" mass="14732">MKTLLALALLVSVAAPARADNVGCDPAGAQAQIDACAAQDLRKADAELNTVYRQIMAKLVKQPLALDKLKTAQRLWVQLRDADLEARYPAGNHRSAQVLYGSMYPTLYASAKAELTAARTAYLRATFLERREGDL</sequence>
<dbReference type="Proteomes" id="UP000001890">
    <property type="component" value="Chromosome"/>
</dbReference>
<name>D2UD55_XANAP</name>
<feature type="signal peptide" evidence="1">
    <location>
        <begin position="1"/>
        <end position="19"/>
    </location>
</feature>
<dbReference type="EMBL" id="FP565176">
    <property type="protein sequence ID" value="CBA15545.1"/>
    <property type="molecule type" value="Genomic_DNA"/>
</dbReference>
<dbReference type="KEGG" id="xal:XALC_1030"/>
<evidence type="ECO:0000313" key="4">
    <source>
        <dbReference type="Proteomes" id="UP000001890"/>
    </source>
</evidence>
<dbReference type="AlphaFoldDB" id="D2UD55"/>
<dbReference type="eggNOG" id="COG3755">
    <property type="taxonomic scope" value="Bacteria"/>
</dbReference>
<feature type="domain" description="Lysozyme inhibitor LprI-like N-terminal" evidence="2">
    <location>
        <begin position="27"/>
        <end position="123"/>
    </location>
</feature>
<dbReference type="GeneID" id="57876346"/>
<dbReference type="STRING" id="380358.XALC_1030"/>
<dbReference type="Gene3D" id="1.20.1270.180">
    <property type="match status" value="1"/>
</dbReference>
<feature type="chain" id="PRO_5003037547" description="Lysozyme inhibitor LprI-like N-terminal domain-containing protein" evidence="1">
    <location>
        <begin position="20"/>
        <end position="135"/>
    </location>
</feature>
<organism evidence="3 4">
    <name type="scientific">Xanthomonas albilineans (strain GPE PC73 / CFBP 7063)</name>
    <dbReference type="NCBI Taxonomy" id="380358"/>
    <lineage>
        <taxon>Bacteria</taxon>
        <taxon>Pseudomonadati</taxon>
        <taxon>Pseudomonadota</taxon>
        <taxon>Gammaproteobacteria</taxon>
        <taxon>Lysobacterales</taxon>
        <taxon>Lysobacteraceae</taxon>
        <taxon>Xanthomonas</taxon>
    </lineage>
</organism>
<evidence type="ECO:0000313" key="3">
    <source>
        <dbReference type="EMBL" id="CBA15545.1"/>
    </source>
</evidence>
<dbReference type="OrthoDB" id="7340239at2"/>
<dbReference type="PATRIC" id="fig|29447.3.peg.1021"/>
<keyword evidence="1" id="KW-0732">Signal</keyword>
<gene>
    <name evidence="3" type="ordered locus">XALc_1030</name>
</gene>
<dbReference type="RefSeq" id="WP_012915553.1">
    <property type="nucleotide sequence ID" value="NC_013722.1"/>
</dbReference>
<evidence type="ECO:0000256" key="1">
    <source>
        <dbReference type="SAM" id="SignalP"/>
    </source>
</evidence>
<protein>
    <recommendedName>
        <fullName evidence="2">Lysozyme inhibitor LprI-like N-terminal domain-containing protein</fullName>
    </recommendedName>
</protein>
<dbReference type="InterPro" id="IPR009739">
    <property type="entry name" value="LprI-like_N"/>
</dbReference>
<keyword evidence="4" id="KW-1185">Reference proteome</keyword>
<accession>D2UD55</accession>
<evidence type="ECO:0000259" key="2">
    <source>
        <dbReference type="Pfam" id="PF07007"/>
    </source>
</evidence>
<reference evidence="3 4" key="1">
    <citation type="journal article" date="2009" name="BMC Genomics">
        <title>The complete genome sequence of Xanthomonas albilineans provides new insights into the reductive genome evolution of the xylem-limited Xanthomonadaceae.</title>
        <authorList>
            <person name="Pieretti I."/>
            <person name="Royer M."/>
            <person name="Barbe V."/>
            <person name="Carrere S."/>
            <person name="Koebnik R."/>
            <person name="Cociancich S."/>
            <person name="Couloux A."/>
            <person name="Darrasse A."/>
            <person name="Gouzy J."/>
            <person name="Jacques M.A."/>
            <person name="Lauber E."/>
            <person name="Manceau C."/>
            <person name="Mangenot S."/>
            <person name="Poussier S."/>
            <person name="Segurens B."/>
            <person name="Szurek B."/>
            <person name="Verdier V."/>
            <person name="Arlat M."/>
            <person name="Rott P."/>
        </authorList>
    </citation>
    <scope>NUCLEOTIDE SEQUENCE [LARGE SCALE GENOMIC DNA]</scope>
    <source>
        <strain evidence="4">GPE PC73 / CFBP 7063</strain>
    </source>
</reference>
<proteinExistence type="predicted"/>